<dbReference type="STRING" id="1385369.N825_05370"/>
<evidence type="ECO:0000256" key="11">
    <source>
        <dbReference type="HAMAP-Rule" id="MF_01840"/>
    </source>
</evidence>
<feature type="region of interest" description="Disordered" evidence="12">
    <location>
        <begin position="1"/>
        <end position="24"/>
    </location>
</feature>
<comment type="catalytic activity">
    <reaction evidence="10 11">
        <text>Mg-protoporphyrin IX 13-monomethyl ester + 3 NADPH + 3 O2 + 2 H(+) = 3,8-divinyl protochlorophyllide a + 3 NADP(+) + 5 H2O</text>
        <dbReference type="Rhea" id="RHEA:33235"/>
        <dbReference type="ChEBI" id="CHEBI:15377"/>
        <dbReference type="ChEBI" id="CHEBI:15378"/>
        <dbReference type="ChEBI" id="CHEBI:15379"/>
        <dbReference type="ChEBI" id="CHEBI:57783"/>
        <dbReference type="ChEBI" id="CHEBI:58349"/>
        <dbReference type="ChEBI" id="CHEBI:58632"/>
        <dbReference type="ChEBI" id="CHEBI:60491"/>
        <dbReference type="EC" id="1.14.13.81"/>
    </reaction>
</comment>
<evidence type="ECO:0000256" key="7">
    <source>
        <dbReference type="ARBA" id="ARBA00023002"/>
    </source>
</evidence>
<protein>
    <recommendedName>
        <fullName evidence="11">Aerobic magnesium-protoporphyrin IX monomethyl ester [oxidative] cyclase</fullName>
        <shortName evidence="11">Aerobic Mg-protoporphyrin IX monomethyl ester oxidative cyclase</shortName>
        <ecNumber evidence="11">1.14.13.81</ecNumber>
    </recommendedName>
</protein>
<evidence type="ECO:0000256" key="5">
    <source>
        <dbReference type="ARBA" id="ARBA00022723"/>
    </source>
</evidence>
<dbReference type="PANTHER" id="PTHR31053:SF2">
    <property type="entry name" value="MAGNESIUM-PROTOPORPHYRIN IX MONOMETHYL ESTER [OXIDATIVE] CYCLASE, CHLOROPLASTIC"/>
    <property type="match status" value="1"/>
</dbReference>
<dbReference type="NCBIfam" id="NF010172">
    <property type="entry name" value="PRK13654.1"/>
    <property type="match status" value="1"/>
</dbReference>
<dbReference type="PANTHER" id="PTHR31053">
    <property type="entry name" value="MAGNESIUM-PROTOPORPHYRIN IX MONOMETHYL ESTER [OXIDATIVE] CYCLASE, CHLOROPLASTIC"/>
    <property type="match status" value="1"/>
</dbReference>
<comment type="pathway">
    <text evidence="2">Porphyrin-containing compound metabolism; chlorophyll biosynthesis.</text>
</comment>
<dbReference type="SUPFAM" id="SSF47240">
    <property type="entry name" value="Ferritin-like"/>
    <property type="match status" value="1"/>
</dbReference>
<evidence type="ECO:0000256" key="8">
    <source>
        <dbReference type="ARBA" id="ARBA00023004"/>
    </source>
</evidence>
<evidence type="ECO:0000313" key="15">
    <source>
        <dbReference type="Proteomes" id="UP000019486"/>
    </source>
</evidence>
<evidence type="ECO:0000256" key="3">
    <source>
        <dbReference type="ARBA" id="ARBA00006550"/>
    </source>
</evidence>
<dbReference type="InterPro" id="IPR008434">
    <property type="entry name" value="AcsF"/>
</dbReference>
<accession>W9H018</accession>
<dbReference type="RefSeq" id="WP_037453867.1">
    <property type="nucleotide sequence ID" value="NZ_AVFL01000011.1"/>
</dbReference>
<dbReference type="Proteomes" id="UP000019486">
    <property type="component" value="Unassembled WGS sequence"/>
</dbReference>
<dbReference type="GO" id="GO:0005506">
    <property type="term" value="F:iron ion binding"/>
    <property type="evidence" value="ECO:0007669"/>
    <property type="project" value="UniProtKB-UniRule"/>
</dbReference>
<evidence type="ECO:0000256" key="4">
    <source>
        <dbReference type="ARBA" id="ARBA00022531"/>
    </source>
</evidence>
<evidence type="ECO:0000256" key="10">
    <source>
        <dbReference type="ARBA" id="ARBA00049231"/>
    </source>
</evidence>
<feature type="compositionally biased region" description="Gly residues" evidence="12">
    <location>
        <begin position="1"/>
        <end position="10"/>
    </location>
</feature>
<keyword evidence="15" id="KW-1185">Reference proteome</keyword>
<dbReference type="CDD" id="cd01047">
    <property type="entry name" value="ACSF"/>
    <property type="match status" value="1"/>
</dbReference>
<organism evidence="14 15">
    <name type="scientific">Skermanella stibiiresistens SB22</name>
    <dbReference type="NCBI Taxonomy" id="1385369"/>
    <lineage>
        <taxon>Bacteria</taxon>
        <taxon>Pseudomonadati</taxon>
        <taxon>Pseudomonadota</taxon>
        <taxon>Alphaproteobacteria</taxon>
        <taxon>Rhodospirillales</taxon>
        <taxon>Azospirillaceae</taxon>
        <taxon>Skermanella</taxon>
    </lineage>
</organism>
<evidence type="ECO:0000256" key="2">
    <source>
        <dbReference type="ARBA" id="ARBA00005173"/>
    </source>
</evidence>
<dbReference type="GO" id="GO:0048529">
    <property type="term" value="F:magnesium-protoporphyrin IX monomethyl ester (oxidative) cyclase activity"/>
    <property type="evidence" value="ECO:0007669"/>
    <property type="project" value="UniProtKB-UniRule"/>
</dbReference>
<feature type="domain" description="Rubrerythrin diiron-binding" evidence="13">
    <location>
        <begin position="90"/>
        <end position="220"/>
    </location>
</feature>
<reference evidence="14 15" key="1">
    <citation type="submission" date="2013-08" db="EMBL/GenBank/DDBJ databases">
        <title>The genome sequence of Skermanella stibiiresistens.</title>
        <authorList>
            <person name="Zhu W."/>
            <person name="Wang G."/>
        </authorList>
    </citation>
    <scope>NUCLEOTIDE SEQUENCE [LARGE SCALE GENOMIC DNA]</scope>
    <source>
        <strain evidence="14 15">SB22</strain>
    </source>
</reference>
<keyword evidence="5 11" id="KW-0479">Metal-binding</keyword>
<comment type="pathway">
    <text evidence="11">Porphyrin-containing compound metabolism; bacteriochlorophyll biosynthesis (light-independent).</text>
</comment>
<name>W9H018_9PROT</name>
<evidence type="ECO:0000256" key="1">
    <source>
        <dbReference type="ARBA" id="ARBA00001962"/>
    </source>
</evidence>
<dbReference type="InterPro" id="IPR003251">
    <property type="entry name" value="Rr_diiron-bd_dom"/>
</dbReference>
<comment type="cofactor">
    <cofactor evidence="1 11">
        <name>Fe cation</name>
        <dbReference type="ChEBI" id="CHEBI:24875"/>
    </cofactor>
</comment>
<proteinExistence type="inferred from homology"/>
<dbReference type="AlphaFoldDB" id="W9H018"/>
<dbReference type="UniPathway" id="UPA00671"/>
<evidence type="ECO:0000256" key="9">
    <source>
        <dbReference type="ARBA" id="ARBA00023171"/>
    </source>
</evidence>
<evidence type="ECO:0000313" key="14">
    <source>
        <dbReference type="EMBL" id="EWY39530.1"/>
    </source>
</evidence>
<dbReference type="EMBL" id="AVFL01000011">
    <property type="protein sequence ID" value="EWY39530.1"/>
    <property type="molecule type" value="Genomic_DNA"/>
</dbReference>
<keyword evidence="8 11" id="KW-0408">Iron</keyword>
<keyword evidence="9 11" id="KW-0149">Chlorophyll biosynthesis</keyword>
<evidence type="ECO:0000256" key="6">
    <source>
        <dbReference type="ARBA" id="ARBA00022857"/>
    </source>
</evidence>
<comment type="similarity">
    <text evidence="3 11">Belongs to the AcsF family.</text>
</comment>
<comment type="function">
    <text evidence="11">Catalyzes the formation of the isocyclic ring in chlorophyll biosynthesis. Mediates the cyclase reaction, which results in the formation of divinylprotochlorophyllide (Pchlide) characteristic of all chlorophylls from magnesium-protoporphyrin IX 13-monomethyl ester (MgPMME).</text>
</comment>
<keyword evidence="6 11" id="KW-0521">NADP</keyword>
<dbReference type="PATRIC" id="fig|1385369.3.peg.3279"/>
<evidence type="ECO:0000256" key="12">
    <source>
        <dbReference type="SAM" id="MobiDB-lite"/>
    </source>
</evidence>
<dbReference type="NCBIfam" id="TIGR02029">
    <property type="entry name" value="AcsF"/>
    <property type="match status" value="1"/>
</dbReference>
<sequence>MIPMEGGGAGTRAPNESTSKAREDTMLSPRFYTTDYEAMDKLDISAVRTEWDAVMAELRRDDNKKHFTRTPEFTNNLDQLPEGLRQEFVDFLISSLTAEFSGCVLYAETRKRVKNPDIRELFSFMSRDESRHAGFINDTLKDFGIGVDMSFLTKAKKYTYFKPKFIFYATYLSEKIGYARYITIYRQLERHPELRFHPIFKFFEKWCNDEFRHGEAFALLMRANPSLLSGGNKLWIKFFLLAVFATMFVRDHLRPEFHKALGVDPTEYDFTVFRITSEISKQVFPLTLDIENPKFRAGLERLMAISNARAAAAAQGGALAGLKRLALGAAGVATFARLYMLPARSNTLPRDVHLAPAW</sequence>
<dbReference type="GO" id="GO:0015979">
    <property type="term" value="P:photosynthesis"/>
    <property type="evidence" value="ECO:0007669"/>
    <property type="project" value="UniProtKB-UniRule"/>
</dbReference>
<keyword evidence="4 11" id="KW-0602">Photosynthesis</keyword>
<keyword evidence="7 11" id="KW-0560">Oxidoreductase</keyword>
<evidence type="ECO:0000259" key="13">
    <source>
        <dbReference type="Pfam" id="PF02915"/>
    </source>
</evidence>
<dbReference type="OrthoDB" id="141643at2"/>
<dbReference type="HAMAP" id="MF_01840">
    <property type="entry name" value="AcsF"/>
    <property type="match status" value="1"/>
</dbReference>
<dbReference type="GO" id="GO:0036070">
    <property type="term" value="P:light-independent bacteriochlorophyll biosynthetic process"/>
    <property type="evidence" value="ECO:0007669"/>
    <property type="project" value="UniProtKB-UniRule"/>
</dbReference>
<dbReference type="InterPro" id="IPR009078">
    <property type="entry name" value="Ferritin-like_SF"/>
</dbReference>
<gene>
    <name evidence="11" type="primary">acsF</name>
    <name evidence="14" type="ORF">N825_05370</name>
</gene>
<dbReference type="EC" id="1.14.13.81" evidence="11"/>
<dbReference type="UniPathway" id="UPA00668"/>
<keyword evidence="11" id="KW-0077">Bacteriochlorophyll biosynthesis</keyword>
<comment type="caution">
    <text evidence="14">The sequence shown here is derived from an EMBL/GenBank/DDBJ whole genome shotgun (WGS) entry which is preliminary data.</text>
</comment>
<dbReference type="Pfam" id="PF02915">
    <property type="entry name" value="Rubrerythrin"/>
    <property type="match status" value="1"/>
</dbReference>